<comment type="similarity">
    <text evidence="6">Belongs to the LRR-containing bacterial E3 ligase family.</text>
</comment>
<evidence type="ECO:0000256" key="5">
    <source>
        <dbReference type="ARBA" id="ARBA00023026"/>
    </source>
</evidence>
<reference evidence="8 9" key="1">
    <citation type="submission" date="2020-12" db="EMBL/GenBank/DDBJ databases">
        <title>Comparative genomic insights into the epidemiology and virulence of plant pathogenic Pseudomonads from Turkey.</title>
        <authorList>
            <person name="Dillon M."/>
            <person name="Ruiz-Bedoya T."/>
            <person name="Bendalovic-Torma C."/>
            <person name="Guttman K.M."/>
            <person name="Kwak H."/>
            <person name="Middleton M.A."/>
            <person name="Wang P.W."/>
            <person name="Horuz S."/>
            <person name="Aysan Y."/>
            <person name="Guttman D.S."/>
        </authorList>
    </citation>
    <scope>NUCLEOTIDE SEQUENCE [LARGE SCALE GENOMIC DNA]</scope>
    <source>
        <strain evidence="8 9">Marul_2_1</strain>
    </source>
</reference>
<dbReference type="Proteomes" id="UP000607562">
    <property type="component" value="Unassembled WGS sequence"/>
</dbReference>
<evidence type="ECO:0000313" key="8">
    <source>
        <dbReference type="EMBL" id="MBI6635357.1"/>
    </source>
</evidence>
<feature type="active site" description="Glycyl thioester intermediate" evidence="6">
    <location>
        <position position="1722"/>
    </location>
</feature>
<evidence type="ECO:0000256" key="2">
    <source>
        <dbReference type="ARBA" id="ARBA00012483"/>
    </source>
</evidence>
<organism evidence="8 9">
    <name type="scientific">Pseudomonas paralactis</name>
    <dbReference type="NCBI Taxonomy" id="1615673"/>
    <lineage>
        <taxon>Bacteria</taxon>
        <taxon>Pseudomonadati</taxon>
        <taxon>Pseudomonadota</taxon>
        <taxon>Gammaproteobacteria</taxon>
        <taxon>Pseudomonadales</taxon>
        <taxon>Pseudomonadaceae</taxon>
        <taxon>Pseudomonas</taxon>
    </lineage>
</organism>
<protein>
    <recommendedName>
        <fullName evidence="2">RING-type E3 ubiquitin transferase</fullName>
        <ecNumber evidence="2">2.3.2.27</ecNumber>
    </recommendedName>
</protein>
<evidence type="ECO:0000256" key="4">
    <source>
        <dbReference type="ARBA" id="ARBA00022737"/>
    </source>
</evidence>
<dbReference type="Pfam" id="PF14496">
    <property type="entry name" value="NEL"/>
    <property type="match status" value="1"/>
</dbReference>
<dbReference type="RefSeq" id="WP_198708451.1">
    <property type="nucleotide sequence ID" value="NZ_JAEILM010000078.1"/>
</dbReference>
<evidence type="ECO:0000259" key="7">
    <source>
        <dbReference type="PROSITE" id="PS52053"/>
    </source>
</evidence>
<dbReference type="InterPro" id="IPR050216">
    <property type="entry name" value="LRR_domain-containing"/>
</dbReference>
<keyword evidence="9" id="KW-1185">Reference proteome</keyword>
<dbReference type="SMART" id="SM00369">
    <property type="entry name" value="LRR_TYP"/>
    <property type="match status" value="4"/>
</dbReference>
<keyword evidence="5" id="KW-0843">Virulence</keyword>
<dbReference type="InterPro" id="IPR003591">
    <property type="entry name" value="Leu-rich_rpt_typical-subtyp"/>
</dbReference>
<keyword evidence="3" id="KW-0433">Leucine-rich repeat</keyword>
<feature type="domain" description="NEL" evidence="7">
    <location>
        <begin position="1635"/>
        <end position="1935"/>
    </location>
</feature>
<dbReference type="PANTHER" id="PTHR48051">
    <property type="match status" value="1"/>
</dbReference>
<evidence type="ECO:0000256" key="6">
    <source>
        <dbReference type="PROSITE-ProRule" id="PRU01398"/>
    </source>
</evidence>
<keyword evidence="6" id="KW-0832">Ubl conjugation</keyword>
<comment type="PTM">
    <text evidence="6">Ubiquitinated in the presence of host E1 ubiquitin-activating enzyme, E2 ubiquitin-conjugating enzyme and ubiquitin.</text>
</comment>
<gene>
    <name evidence="8" type="ORF">YA0871_22100</name>
</gene>
<sequence length="1935" mass="217114">MTTPPITTVEAEPFFLLTSESWSDQQIVQTMEESLAAFMGKLPLEEQNEYLRLCKDQTRREQLLNTALNDFYRDLNQQLTEALESALRRKAGKPINPQTTYLKTRVRQLPIAPHELPANDLLSNKIRIFKEDLAVQEYERSITLLEAAHRNFGFTAYFSTEEQRASTISDDAISVKDFVAVARSVNIGKRISDYIEKEFQARLSPALFGLQGTKLMIALRDAYRTGDAWSISEREFNALKSALFDKNTPWDLYQLNAGGDKIAIPFFTRHVEGPEGSCVYSYFPDRPDGALRRHASHQEAVDALQNQIRNDVGLARFGWFMKAISLKEQETIRTFIKPLSVNRDELYWHARILYDLFASKTPNRQKLAVEKIRTDTGSLAHTLPIYQARPIQSDLIRLARTNQLADRDAAVDLLTYLVSETLSMLLIPVPGGVTGLSKVMLVAMLGTLAYQTAEAISALRRGRQAELVQAVGDIFDLLVGVRIQGVAGRLSARRTRKLMNALGNPRYATTADGKPGLWFVETDRPIDPHYLSGVERNNQGVFEKNQRSYIKLQVNDHSKFAEVTLESSTGRYRLTGDASSVRPYVIYLPNHQHWALDPLDIRALNDAQVLQQMISPSQLSLTSTTCRRALDVAGIDRQDLLDIWFDRQPVAPTLIQAIEDQYPTSQTSVDSPALSLLQQRFPDLSRAMAADLLQRYPSLRDAGAYSVLDAPVREAIHKSRQQSLIIGALGTLSDPSGHGLNRQSETLFGNLLTLLPGWPSDVGVQVYQGMTDQAGDIVGRGALLDTYGNDDADSFVMLVKSGNRYAGYLQDSGELAPVPAGENSLLSATLRTLTDTQRADVGRAIHDTSGLAQDVLKQARVHQAYLHEFLIPSRELPLSSQSLSAFRIVYKQLPNNADADGIHELNQRKYVSIDNGTYQVMLDRDASSGTRKVWRIVKPNDPVAMDESNVYNSSRAGESRAIVRNAANLWVTAVVGASGGMRRSEHGWSFHRQVADRLTAAAHQMLSPQRRVQKLFPSFNAEQVSAFIRTLGDDVASGLTEREVEYRNLKQALKAWGRADTSQPAGWATVVTEQIKRCWRRETGTSFKMPSGTKVLPALKADFSHVLELDLVSIDWSDTADTFIGNFRHLERLRITHSTLDKLPGAVGDLSNLTTLNLSSNRIRLDAQSALKLSGLTRLEHIDLSENPLGITPDFSAMPNLKTLDLRGTKIDQWPTGLQNKTGLTKVDLLSNQLREVPAINLNPTIDQLPAIARINNVTLLQGNPFPDQYWRKFDTYWRLMKDNHPDLIVGAIEGAFDCKNPRVERYLEMYPSKTLRQARDFLWGFPEATVEAELSRLEHELSQLRTQLSAWVFSGGGQRQAYIRAGELAENAVNRNDRHTARERILNCWRREAPQVHAHDGTPIGLELDLSGLRLSSLPDIDADFSHVGSLKLNNMGLSASPEGFLTQFRHVRWLSMTDNQLRELPPALGEMRGLTKLFLQNNQIRLTQETARILSERVTLRALWINGNQQLGIAPDFSQMPDIRSINLGNTGIDTWPTGLSEQPLLDTINLVGNRISEIPDSVIEPTDARLAQSAHVNNITIVTRNPLSDDTLARLTRYGERLTAAGITDAERPNRLVTSALQNRGQSAFRNRGDDSFRRLTAGLAPDRLHARRTQWNALREQPNADPFFNLLNRLERLDAGQADYQRRVWEVIDAISENSPQSEALRKEIFDRAGEPTCCDRAAFSFGNLETTVLVYRARSQAMDQSQGVHLSTLSKGLFRLHEVDKIASADIQRSEAIVNDPAVSETDKRPHRRRLGEEVEIRLAYRHGLKERLQLPGQPPSTAFTQLAGVTQTMLDSAYEAVIALDNSPEEFQALVSREFWQVYITNKYQAQFEVQRQPYQERLEALHNSFAAQQLPETAYKEQTDSQQALLAIEEAELIQTLTRQELAE</sequence>
<accession>A0ABS0V4Z5</accession>
<dbReference type="Pfam" id="PF13855">
    <property type="entry name" value="LRR_8"/>
    <property type="match status" value="1"/>
</dbReference>
<keyword evidence="4" id="KW-0677">Repeat</keyword>
<dbReference type="EMBL" id="JAEILM010000078">
    <property type="protein sequence ID" value="MBI6635357.1"/>
    <property type="molecule type" value="Genomic_DNA"/>
</dbReference>
<dbReference type="PROSITE" id="PS52053">
    <property type="entry name" value="NEL"/>
    <property type="match status" value="1"/>
</dbReference>
<dbReference type="PROSITE" id="PS51450">
    <property type="entry name" value="LRR"/>
    <property type="match status" value="1"/>
</dbReference>
<evidence type="ECO:0000256" key="3">
    <source>
        <dbReference type="ARBA" id="ARBA00022614"/>
    </source>
</evidence>
<dbReference type="Gene3D" id="3.80.10.10">
    <property type="entry name" value="Ribonuclease Inhibitor"/>
    <property type="match status" value="2"/>
</dbReference>
<keyword evidence="6" id="KW-0833">Ubl conjugation pathway</keyword>
<name>A0ABS0V4Z5_9PSED</name>
<keyword evidence="6" id="KW-0964">Secreted</keyword>
<evidence type="ECO:0000313" key="9">
    <source>
        <dbReference type="Proteomes" id="UP000607562"/>
    </source>
</evidence>
<dbReference type="EC" id="2.3.2.27" evidence="2"/>
<proteinExistence type="inferred from homology"/>
<keyword evidence="6" id="KW-1035">Host cytoplasm</keyword>
<dbReference type="InterPro" id="IPR032675">
    <property type="entry name" value="LRR_dom_sf"/>
</dbReference>
<dbReference type="InterPro" id="IPR029487">
    <property type="entry name" value="NEL_dom"/>
</dbReference>
<dbReference type="SUPFAM" id="SSF52058">
    <property type="entry name" value="L domain-like"/>
    <property type="match status" value="2"/>
</dbReference>
<comment type="catalytic activity">
    <reaction evidence="1">
        <text>S-ubiquitinyl-[E2 ubiquitin-conjugating enzyme]-L-cysteine + [acceptor protein]-L-lysine = [E2 ubiquitin-conjugating enzyme]-L-cysteine + N(6)-ubiquitinyl-[acceptor protein]-L-lysine.</text>
        <dbReference type="EC" id="2.3.2.27"/>
    </reaction>
</comment>
<dbReference type="Gene3D" id="1.20.58.360">
    <property type="entry name" value="Shigella T3SS effector IpaH defines"/>
    <property type="match status" value="1"/>
</dbReference>
<dbReference type="InterPro" id="IPR001611">
    <property type="entry name" value="Leu-rich_rpt"/>
</dbReference>
<keyword evidence="6" id="KW-0808">Transferase</keyword>
<dbReference type="PANTHER" id="PTHR48051:SF36">
    <property type="entry name" value="CASPASE FAMILY P20 DOMAIN-CONTAINING PROTEIN"/>
    <property type="match status" value="1"/>
</dbReference>
<comment type="caution">
    <text evidence="8">The sequence shown here is derived from an EMBL/GenBank/DDBJ whole genome shotgun (WGS) entry which is preliminary data.</text>
</comment>
<evidence type="ECO:0000256" key="1">
    <source>
        <dbReference type="ARBA" id="ARBA00000900"/>
    </source>
</evidence>